<dbReference type="Pfam" id="PF13349">
    <property type="entry name" value="DUF4097"/>
    <property type="match status" value="1"/>
</dbReference>
<dbReference type="InterPro" id="IPR025164">
    <property type="entry name" value="Toastrack_DUF4097"/>
</dbReference>
<feature type="transmembrane region" description="Helical" evidence="1">
    <location>
        <begin position="12"/>
        <end position="30"/>
    </location>
</feature>
<keyword evidence="1" id="KW-0472">Membrane</keyword>
<dbReference type="Proteomes" id="UP001144612">
    <property type="component" value="Unassembled WGS sequence"/>
</dbReference>
<keyword evidence="1" id="KW-0812">Transmembrane</keyword>
<evidence type="ECO:0000259" key="2">
    <source>
        <dbReference type="Pfam" id="PF13349"/>
    </source>
</evidence>
<proteinExistence type="predicted"/>
<reference evidence="3" key="1">
    <citation type="submission" date="2022-12" db="EMBL/GenBank/DDBJ databases">
        <title>Clostridium sp. nov., isolated from industrial wastewater.</title>
        <authorList>
            <person name="Jiayan W."/>
        </authorList>
    </citation>
    <scope>NUCLEOTIDE SEQUENCE</scope>
    <source>
        <strain evidence="3">ZC22-4</strain>
    </source>
</reference>
<protein>
    <submittedName>
        <fullName evidence="3">DUF4097 family beta strand repeat-containing protein</fullName>
    </submittedName>
</protein>
<evidence type="ECO:0000313" key="4">
    <source>
        <dbReference type="Proteomes" id="UP001144612"/>
    </source>
</evidence>
<keyword evidence="4" id="KW-1185">Reference proteome</keyword>
<sequence>MIKLFKNIKNFQLVIIAVLGIGIGSVILFFSNDFSFKGFFLEDNKNVVKEVIKENMIPLSNINKIDIDADSADVNIVSEERRDIKVKFEKAKDSKKVNCDLKVAVNNNSLDIKVSNNKKMFNIISMGNSEKVTITIYVPKNYNKNLNVDTSLGSIDLKDINLDNVICELGLGSMSITNVQAKNFKCNNKNGKIIANKLYTNSTTINASLGKAILKEFTGALEMDMGNGSADISYVKLSNNVNIKQSLGDVDISLPKNAEFYLNAEAKLGNLESDFPVTIQGNAKDEDKLEGIVKTDKYKVTIKNSNGDINIKQR</sequence>
<dbReference type="RefSeq" id="WP_268061617.1">
    <property type="nucleotide sequence ID" value="NZ_JAPQFJ010000011.1"/>
</dbReference>
<keyword evidence="1" id="KW-1133">Transmembrane helix</keyword>
<comment type="caution">
    <text evidence="3">The sequence shown here is derived from an EMBL/GenBank/DDBJ whole genome shotgun (WGS) entry which is preliminary data.</text>
</comment>
<dbReference type="EMBL" id="JAPQFJ010000011">
    <property type="protein sequence ID" value="MCY6959192.1"/>
    <property type="molecule type" value="Genomic_DNA"/>
</dbReference>
<accession>A0ABT4DA54</accession>
<organism evidence="3 4">
    <name type="scientific">Clostridium brassicae</name>
    <dbReference type="NCBI Taxonomy" id="2999072"/>
    <lineage>
        <taxon>Bacteria</taxon>
        <taxon>Bacillati</taxon>
        <taxon>Bacillota</taxon>
        <taxon>Clostridia</taxon>
        <taxon>Eubacteriales</taxon>
        <taxon>Clostridiaceae</taxon>
        <taxon>Clostridium</taxon>
    </lineage>
</organism>
<feature type="domain" description="DUF4097" evidence="2">
    <location>
        <begin position="62"/>
        <end position="312"/>
    </location>
</feature>
<gene>
    <name evidence="3" type="ORF">OW729_11310</name>
</gene>
<evidence type="ECO:0000256" key="1">
    <source>
        <dbReference type="SAM" id="Phobius"/>
    </source>
</evidence>
<name>A0ABT4DA54_9CLOT</name>
<evidence type="ECO:0000313" key="3">
    <source>
        <dbReference type="EMBL" id="MCY6959192.1"/>
    </source>
</evidence>